<proteinExistence type="predicted"/>
<evidence type="ECO:0000313" key="1">
    <source>
        <dbReference type="EMBL" id="EDL78298.1"/>
    </source>
</evidence>
<protein>
    <submittedName>
        <fullName evidence="1">RCG31830</fullName>
    </submittedName>
</protein>
<organism evidence="1 2">
    <name type="scientific">Rattus norvegicus</name>
    <name type="common">Rat</name>
    <dbReference type="NCBI Taxonomy" id="10116"/>
    <lineage>
        <taxon>Eukaryota</taxon>
        <taxon>Metazoa</taxon>
        <taxon>Chordata</taxon>
        <taxon>Craniata</taxon>
        <taxon>Vertebrata</taxon>
        <taxon>Euteleostomi</taxon>
        <taxon>Mammalia</taxon>
        <taxon>Eutheria</taxon>
        <taxon>Euarchontoglires</taxon>
        <taxon>Glires</taxon>
        <taxon>Rodentia</taxon>
        <taxon>Myomorpha</taxon>
        <taxon>Muroidea</taxon>
        <taxon>Muridae</taxon>
        <taxon>Murinae</taxon>
        <taxon>Rattus</taxon>
    </lineage>
</organism>
<sequence>MEADITARSLDWRLQALPLGVRALHPNLYCDLQYLQFSAHAVQFVISEVTPRLDVQPQMPKALTVIFGTEAIKWMVSWQMRMATAQIASLPPRVQRWPLVTYS</sequence>
<dbReference type="AlphaFoldDB" id="A6JNR8"/>
<evidence type="ECO:0000313" key="2">
    <source>
        <dbReference type="Proteomes" id="UP000234681"/>
    </source>
</evidence>
<dbReference type="EMBL" id="CH473993">
    <property type="protein sequence ID" value="EDL78298.1"/>
    <property type="molecule type" value="Genomic_DNA"/>
</dbReference>
<gene>
    <name evidence="1" type="ORF">rCG_31830</name>
</gene>
<accession>A6JNR8</accession>
<name>A6JNR8_RAT</name>
<dbReference type="Proteomes" id="UP000234681">
    <property type="component" value="Chromosome 8"/>
</dbReference>
<reference evidence="1 2" key="1">
    <citation type="submission" date="2005-09" db="EMBL/GenBank/DDBJ databases">
        <authorList>
            <person name="Mural R.J."/>
            <person name="Li P.W."/>
            <person name="Adams M.D."/>
            <person name="Amanatides P.G."/>
            <person name="Baden-Tillson H."/>
            <person name="Barnstead M."/>
            <person name="Chin S.H."/>
            <person name="Dew I."/>
            <person name="Evans C.A."/>
            <person name="Ferriera S."/>
            <person name="Flanigan M."/>
            <person name="Fosler C."/>
            <person name="Glodek A."/>
            <person name="Gu Z."/>
            <person name="Holt R.A."/>
            <person name="Jennings D."/>
            <person name="Kraft C.L."/>
            <person name="Lu F."/>
            <person name="Nguyen T."/>
            <person name="Nusskern D.R."/>
            <person name="Pfannkoch C.M."/>
            <person name="Sitter C."/>
            <person name="Sutton G.G."/>
            <person name="Venter J.C."/>
            <person name="Wang Z."/>
            <person name="Woodage T."/>
            <person name="Zheng X.H."/>
            <person name="Zhong F."/>
        </authorList>
    </citation>
    <scope>NUCLEOTIDE SEQUENCE [LARGE SCALE GENOMIC DNA]</scope>
    <source>
        <strain>BN</strain>
        <strain evidence="2">Sprague-Dawley</strain>
    </source>
</reference>